<protein>
    <submittedName>
        <fullName evidence="2">Serine/threonine-protein kinase HipA</fullName>
    </submittedName>
</protein>
<evidence type="ECO:0000313" key="3">
    <source>
        <dbReference type="Proteomes" id="UP000198639"/>
    </source>
</evidence>
<reference evidence="3" key="1">
    <citation type="submission" date="2016-10" db="EMBL/GenBank/DDBJ databases">
        <authorList>
            <person name="Varghese N."/>
            <person name="Submissions S."/>
        </authorList>
    </citation>
    <scope>NUCLEOTIDE SEQUENCE [LARGE SCALE GENOMIC DNA]</scope>
    <source>
        <strain evidence="3">CGMCC 1.12041</strain>
    </source>
</reference>
<proteinExistence type="predicted"/>
<sequence length="181" mass="20054">MGRHSHSQTLNLWANREYVGRWTVNASGDSELHYDAGWCASPRGRPISLSLPFNLHNEPLKGARAAHYFDRLQPDSDSIRNRVAVRFKTGSIDAFDLLAAIGRDCVCALQLPPDGALPQGLDHVDGTVIDDKAIERHPLDVVNPNQRGCPKGADDDFQISLAGAQEKDAFLWWQGEWMGPQ</sequence>
<evidence type="ECO:0000313" key="2">
    <source>
        <dbReference type="EMBL" id="SFC23250.1"/>
    </source>
</evidence>
<dbReference type="EMBL" id="FOLD01000004">
    <property type="protein sequence ID" value="SFC23250.1"/>
    <property type="molecule type" value="Genomic_DNA"/>
</dbReference>
<dbReference type="RefSeq" id="WP_091872398.1">
    <property type="nucleotide sequence ID" value="NZ_FOLD01000004.1"/>
</dbReference>
<keyword evidence="2" id="KW-0418">Kinase</keyword>
<dbReference type="OrthoDB" id="9805913at2"/>
<gene>
    <name evidence="2" type="ORF">SAMN05216204_104251</name>
</gene>
<dbReference type="AlphaFoldDB" id="A0A1I1HQG6"/>
<dbReference type="STRING" id="1164594.SAMN05216204_104251"/>
<accession>A0A1I1HQG6</accession>
<dbReference type="NCBIfam" id="TIGR03071">
    <property type="entry name" value="couple_hipA"/>
    <property type="match status" value="1"/>
</dbReference>
<feature type="domain" description="HipA N-terminal subdomain 1" evidence="1">
    <location>
        <begin position="10"/>
        <end position="111"/>
    </location>
</feature>
<dbReference type="InterPro" id="IPR017508">
    <property type="entry name" value="HipA_N1"/>
</dbReference>
<evidence type="ECO:0000259" key="1">
    <source>
        <dbReference type="Pfam" id="PF13657"/>
    </source>
</evidence>
<keyword evidence="2" id="KW-0808">Transferase</keyword>
<name>A0A1I1HQG6_9BURK</name>
<dbReference type="GO" id="GO:0016301">
    <property type="term" value="F:kinase activity"/>
    <property type="evidence" value="ECO:0007669"/>
    <property type="project" value="UniProtKB-KW"/>
</dbReference>
<organism evidence="2 3">
    <name type="scientific">Massilia yuzhufengensis</name>
    <dbReference type="NCBI Taxonomy" id="1164594"/>
    <lineage>
        <taxon>Bacteria</taxon>
        <taxon>Pseudomonadati</taxon>
        <taxon>Pseudomonadota</taxon>
        <taxon>Betaproteobacteria</taxon>
        <taxon>Burkholderiales</taxon>
        <taxon>Oxalobacteraceae</taxon>
        <taxon>Telluria group</taxon>
        <taxon>Massilia</taxon>
    </lineage>
</organism>
<dbReference type="Proteomes" id="UP000198639">
    <property type="component" value="Unassembled WGS sequence"/>
</dbReference>
<dbReference type="Pfam" id="PF13657">
    <property type="entry name" value="Couple_hipA"/>
    <property type="match status" value="1"/>
</dbReference>
<keyword evidence="3" id="KW-1185">Reference proteome</keyword>